<dbReference type="AlphaFoldDB" id="A0A0B1SWI5"/>
<protein>
    <submittedName>
        <fullName evidence="1">Uncharacterized protein</fullName>
    </submittedName>
</protein>
<feature type="non-terminal residue" evidence="1">
    <location>
        <position position="1"/>
    </location>
</feature>
<dbReference type="OrthoDB" id="2020542at2759"/>
<dbReference type="EMBL" id="KN556827">
    <property type="protein sequence ID" value="KHJ87892.1"/>
    <property type="molecule type" value="Genomic_DNA"/>
</dbReference>
<dbReference type="Proteomes" id="UP000053660">
    <property type="component" value="Unassembled WGS sequence"/>
</dbReference>
<proteinExistence type="predicted"/>
<evidence type="ECO:0000313" key="2">
    <source>
        <dbReference type="Proteomes" id="UP000053660"/>
    </source>
</evidence>
<gene>
    <name evidence="1" type="ORF">OESDEN_12321</name>
</gene>
<evidence type="ECO:0000313" key="1">
    <source>
        <dbReference type="EMBL" id="KHJ87892.1"/>
    </source>
</evidence>
<accession>A0A0B1SWI5</accession>
<reference evidence="1 2" key="1">
    <citation type="submission" date="2014-03" db="EMBL/GenBank/DDBJ databases">
        <title>Draft genome of the hookworm Oesophagostomum dentatum.</title>
        <authorList>
            <person name="Mitreva M."/>
        </authorList>
    </citation>
    <scope>NUCLEOTIDE SEQUENCE [LARGE SCALE GENOMIC DNA]</scope>
    <source>
        <strain evidence="1 2">OD-Hann</strain>
    </source>
</reference>
<sequence>DGAERIPLCEQHSPLALYEADYDTQGQKIGQMLRKLSVYNATEPTSEEADEKPKQLYDEVVPIIAS</sequence>
<organism evidence="1 2">
    <name type="scientific">Oesophagostomum dentatum</name>
    <name type="common">Nodular worm</name>
    <dbReference type="NCBI Taxonomy" id="61180"/>
    <lineage>
        <taxon>Eukaryota</taxon>
        <taxon>Metazoa</taxon>
        <taxon>Ecdysozoa</taxon>
        <taxon>Nematoda</taxon>
        <taxon>Chromadorea</taxon>
        <taxon>Rhabditida</taxon>
        <taxon>Rhabditina</taxon>
        <taxon>Rhabditomorpha</taxon>
        <taxon>Strongyloidea</taxon>
        <taxon>Strongylidae</taxon>
        <taxon>Oesophagostomum</taxon>
    </lineage>
</organism>
<feature type="non-terminal residue" evidence="1">
    <location>
        <position position="66"/>
    </location>
</feature>
<name>A0A0B1SWI5_OESDE</name>
<keyword evidence="2" id="KW-1185">Reference proteome</keyword>